<proteinExistence type="predicted"/>
<comment type="caution">
    <text evidence="4">The sequence shown here is derived from an EMBL/GenBank/DDBJ whole genome shotgun (WGS) entry which is preliminary data.</text>
</comment>
<keyword evidence="5" id="KW-1185">Reference proteome</keyword>
<dbReference type="InterPro" id="IPR041262">
    <property type="entry name" value="GerD_central"/>
</dbReference>
<evidence type="ECO:0000256" key="1">
    <source>
        <dbReference type="SAM" id="MobiDB-lite"/>
    </source>
</evidence>
<dbReference type="EMBL" id="JBHSOZ010000007">
    <property type="protein sequence ID" value="MFC5713846.1"/>
    <property type="molecule type" value="Genomic_DNA"/>
</dbReference>
<dbReference type="RefSeq" id="WP_385942128.1">
    <property type="nucleotide sequence ID" value="NZ_JBHSOZ010000007.1"/>
</dbReference>
<dbReference type="PROSITE" id="PS51257">
    <property type="entry name" value="PROKAR_LIPOPROTEIN"/>
    <property type="match status" value="1"/>
</dbReference>
<evidence type="ECO:0000313" key="5">
    <source>
        <dbReference type="Proteomes" id="UP001596142"/>
    </source>
</evidence>
<keyword evidence="2" id="KW-0732">Signal</keyword>
<feature type="chain" id="PRO_5046399786" evidence="2">
    <location>
        <begin position="22"/>
        <end position="222"/>
    </location>
</feature>
<keyword evidence="4" id="KW-0449">Lipoprotein</keyword>
<organism evidence="4 5">
    <name type="scientific">Thalassorhabdus alkalitolerans</name>
    <dbReference type="NCBI Taxonomy" id="2282697"/>
    <lineage>
        <taxon>Bacteria</taxon>
        <taxon>Bacillati</taxon>
        <taxon>Bacillota</taxon>
        <taxon>Bacilli</taxon>
        <taxon>Bacillales</taxon>
        <taxon>Bacillaceae</taxon>
        <taxon>Thalassorhabdus</taxon>
    </lineage>
</organism>
<evidence type="ECO:0000256" key="2">
    <source>
        <dbReference type="SAM" id="SignalP"/>
    </source>
</evidence>
<feature type="compositionally biased region" description="Acidic residues" evidence="1">
    <location>
        <begin position="185"/>
        <end position="222"/>
    </location>
</feature>
<protein>
    <submittedName>
        <fullName evidence="4">Spore germination lipoprotein GerD</fullName>
    </submittedName>
</protein>
<name>A0ABW0YQZ3_9BACI</name>
<evidence type="ECO:0000259" key="3">
    <source>
        <dbReference type="Pfam" id="PF17898"/>
    </source>
</evidence>
<reference evidence="5" key="1">
    <citation type="journal article" date="2019" name="Int. J. Syst. Evol. Microbiol.">
        <title>The Global Catalogue of Microorganisms (GCM) 10K type strain sequencing project: providing services to taxonomists for standard genome sequencing and annotation.</title>
        <authorList>
            <consortium name="The Broad Institute Genomics Platform"/>
            <consortium name="The Broad Institute Genome Sequencing Center for Infectious Disease"/>
            <person name="Wu L."/>
            <person name="Ma J."/>
        </authorList>
    </citation>
    <scope>NUCLEOTIDE SEQUENCE [LARGE SCALE GENOMIC DNA]</scope>
    <source>
        <strain evidence="5">CECT 7184</strain>
    </source>
</reference>
<evidence type="ECO:0000313" key="4">
    <source>
        <dbReference type="EMBL" id="MFC5713846.1"/>
    </source>
</evidence>
<accession>A0ABW0YQZ3</accession>
<feature type="signal peptide" evidence="2">
    <location>
        <begin position="1"/>
        <end position="21"/>
    </location>
</feature>
<dbReference type="Proteomes" id="UP001596142">
    <property type="component" value="Unassembled WGS sequence"/>
</dbReference>
<feature type="region of interest" description="Disordered" evidence="1">
    <location>
        <begin position="179"/>
        <end position="222"/>
    </location>
</feature>
<feature type="domain" description="Spore germination GerD central core" evidence="3">
    <location>
        <begin position="65"/>
        <end position="177"/>
    </location>
</feature>
<dbReference type="NCBIfam" id="NF040801">
    <property type="entry name" value="spore_GerD"/>
    <property type="match status" value="1"/>
</dbReference>
<sequence length="222" mass="25681">MKGLQILFILGLLVTFASGCATVEGGENHGDYESTKEMLVDLLKTDEGKAAVREILTDEEVRQDIVMEQTFVQSTIQDTLVSPEGKAFWQETMKDPEFARALAESMRQEHEELLRRMMKDPEYQAVLLELWQDPEMDDNISELLRSKEHKQQIMNVMTEAFESPFFLAKLHDILTEVSAERLEQEAADQEQQEQQEQEQEDQQGEEGEQQQEQQQEGEEEPQ</sequence>
<gene>
    <name evidence="4" type="primary">gerD</name>
    <name evidence="4" type="ORF">ACFPU1_13820</name>
</gene>
<dbReference type="Pfam" id="PF17898">
    <property type="entry name" value="GerD"/>
    <property type="match status" value="1"/>
</dbReference>